<dbReference type="PROSITE" id="PS50887">
    <property type="entry name" value="GGDEF"/>
    <property type="match status" value="1"/>
</dbReference>
<gene>
    <name evidence="2" type="ORF">CRV08_01820</name>
</gene>
<dbReference type="SUPFAM" id="SSF55073">
    <property type="entry name" value="Nucleotide cyclase"/>
    <property type="match status" value="1"/>
</dbReference>
<dbReference type="PANTHER" id="PTHR46663:SF2">
    <property type="entry name" value="GGDEF DOMAIN-CONTAINING PROTEIN"/>
    <property type="match status" value="1"/>
</dbReference>
<dbReference type="EMBL" id="PDKJ01000001">
    <property type="protein sequence ID" value="RXJ70327.1"/>
    <property type="molecule type" value="Genomic_DNA"/>
</dbReference>
<dbReference type="CDD" id="cd01949">
    <property type="entry name" value="GGDEF"/>
    <property type="match status" value="1"/>
</dbReference>
<evidence type="ECO:0000313" key="3">
    <source>
        <dbReference type="Proteomes" id="UP000290172"/>
    </source>
</evidence>
<evidence type="ECO:0000259" key="1">
    <source>
        <dbReference type="PROSITE" id="PS50887"/>
    </source>
</evidence>
<dbReference type="RefSeq" id="WP_128978461.1">
    <property type="nucleotide sequence ID" value="NZ_PDKJ01000001.1"/>
</dbReference>
<proteinExistence type="predicted"/>
<organism evidence="2 3">
    <name type="scientific">Halarcobacter ebronensis</name>
    <dbReference type="NCBI Taxonomy" id="1462615"/>
    <lineage>
        <taxon>Bacteria</taxon>
        <taxon>Pseudomonadati</taxon>
        <taxon>Campylobacterota</taxon>
        <taxon>Epsilonproteobacteria</taxon>
        <taxon>Campylobacterales</taxon>
        <taxon>Arcobacteraceae</taxon>
        <taxon>Halarcobacter</taxon>
    </lineage>
</organism>
<dbReference type="InterPro" id="IPR000160">
    <property type="entry name" value="GGDEF_dom"/>
</dbReference>
<dbReference type="Pfam" id="PF00990">
    <property type="entry name" value="GGDEF"/>
    <property type="match status" value="1"/>
</dbReference>
<dbReference type="Gene3D" id="3.30.70.270">
    <property type="match status" value="1"/>
</dbReference>
<dbReference type="InterPro" id="IPR043128">
    <property type="entry name" value="Rev_trsase/Diguanyl_cyclase"/>
</dbReference>
<name>A0A4Q0YI10_9BACT</name>
<dbReference type="InterPro" id="IPR052163">
    <property type="entry name" value="DGC-Regulatory_Protein"/>
</dbReference>
<dbReference type="PANTHER" id="PTHR46663">
    <property type="entry name" value="DIGUANYLATE CYCLASE DGCT-RELATED"/>
    <property type="match status" value="1"/>
</dbReference>
<accession>A0A4Q0YI10</accession>
<protein>
    <submittedName>
        <fullName evidence="2">GGDEF domain-containing protein</fullName>
    </submittedName>
</protein>
<dbReference type="NCBIfam" id="TIGR00254">
    <property type="entry name" value="GGDEF"/>
    <property type="match status" value="1"/>
</dbReference>
<sequence length="324" mass="37447">MKNTILTLIKESATNKKAYEALEKIYKLYDQLQYSSNIKQMAEDIYLWLHSNFDIDNVTVSLFDIERNNKENIFIEGDEFYLDDSLSFFFIVNTHTTLNAIVSFSASSQEHYEIINSQYNTIEAALFQVSPILQSGIIKKNFIESISLDSVTKVYNRHYLIENLTRHINLSKKEYKEIYFMMIGVDHFKAVIDEFDHDIGDQVLVELAKVIHTNICEFDMVARLSGDEFLVSMLSTNNEEDIIRIGKNIIEDFSKVGVQVDKSGQILKKTICIGVDIYETSNSEDSFDKTIKNADIALYEAKNRGRSQFFIFKNLKAEDTIELF</sequence>
<comment type="caution">
    <text evidence="2">The sequence shown here is derived from an EMBL/GenBank/DDBJ whole genome shotgun (WGS) entry which is preliminary data.</text>
</comment>
<dbReference type="SMART" id="SM00267">
    <property type="entry name" value="GGDEF"/>
    <property type="match status" value="1"/>
</dbReference>
<reference evidence="2 3" key="1">
    <citation type="submission" date="2017-10" db="EMBL/GenBank/DDBJ databases">
        <title>Genomics of the genus Arcobacter.</title>
        <authorList>
            <person name="Perez-Cataluna A."/>
            <person name="Figueras M.J."/>
        </authorList>
    </citation>
    <scope>NUCLEOTIDE SEQUENCE [LARGE SCALE GENOMIC DNA]</scope>
    <source>
        <strain evidence="2 3">CECT 8993</strain>
    </source>
</reference>
<dbReference type="InterPro" id="IPR029787">
    <property type="entry name" value="Nucleotide_cyclase"/>
</dbReference>
<evidence type="ECO:0000313" key="2">
    <source>
        <dbReference type="EMBL" id="RXJ70327.1"/>
    </source>
</evidence>
<feature type="domain" description="GGDEF" evidence="1">
    <location>
        <begin position="176"/>
        <end position="314"/>
    </location>
</feature>
<dbReference type="Proteomes" id="UP000290172">
    <property type="component" value="Unassembled WGS sequence"/>
</dbReference>
<dbReference type="AlphaFoldDB" id="A0A4Q0YI10"/>